<dbReference type="InterPro" id="IPR003594">
    <property type="entry name" value="HATPase_dom"/>
</dbReference>
<evidence type="ECO:0000259" key="13">
    <source>
        <dbReference type="PROSITE" id="PS50109"/>
    </source>
</evidence>
<feature type="domain" description="Histidine kinase" evidence="13">
    <location>
        <begin position="472"/>
        <end position="727"/>
    </location>
</feature>
<accession>A0A1H2FTY5</accession>
<dbReference type="InterPro" id="IPR003018">
    <property type="entry name" value="GAF"/>
</dbReference>
<feature type="domain" description="PAC" evidence="15">
    <location>
        <begin position="111"/>
        <end position="164"/>
    </location>
</feature>
<dbReference type="SUPFAM" id="SSF55785">
    <property type="entry name" value="PYP-like sensor domain (PAS domain)"/>
    <property type="match status" value="2"/>
</dbReference>
<dbReference type="Gene3D" id="3.30.450.20">
    <property type="entry name" value="PAS domain"/>
    <property type="match status" value="2"/>
</dbReference>
<dbReference type="AlphaFoldDB" id="A0A1H2FTY5"/>
<keyword evidence="5" id="KW-0812">Transmembrane</keyword>
<keyword evidence="4" id="KW-0808">Transferase</keyword>
<feature type="coiled-coil region" evidence="12">
    <location>
        <begin position="1"/>
        <end position="28"/>
    </location>
</feature>
<evidence type="ECO:0000256" key="7">
    <source>
        <dbReference type="ARBA" id="ARBA00022777"/>
    </source>
</evidence>
<evidence type="ECO:0000259" key="14">
    <source>
        <dbReference type="PROSITE" id="PS50112"/>
    </source>
</evidence>
<keyword evidence="6" id="KW-0547">Nucleotide-binding</keyword>
<dbReference type="PROSITE" id="PS50109">
    <property type="entry name" value="HIS_KIN"/>
    <property type="match status" value="1"/>
</dbReference>
<evidence type="ECO:0000259" key="15">
    <source>
        <dbReference type="PROSITE" id="PS50113"/>
    </source>
</evidence>
<organism evidence="16 17">
    <name type="scientific">Desulfobacula phenolica</name>
    <dbReference type="NCBI Taxonomy" id="90732"/>
    <lineage>
        <taxon>Bacteria</taxon>
        <taxon>Pseudomonadati</taxon>
        <taxon>Thermodesulfobacteriota</taxon>
        <taxon>Desulfobacteria</taxon>
        <taxon>Desulfobacterales</taxon>
        <taxon>Desulfobacteraceae</taxon>
        <taxon>Desulfobacula</taxon>
    </lineage>
</organism>
<dbReference type="SUPFAM" id="SSF47384">
    <property type="entry name" value="Homodimeric domain of signal transducing histidine kinase"/>
    <property type="match status" value="1"/>
</dbReference>
<comment type="subcellular location">
    <subcellularLocation>
        <location evidence="2">Membrane</location>
        <topology evidence="2">Multi-pass membrane protein</topology>
    </subcellularLocation>
</comment>
<name>A0A1H2FTY5_9BACT</name>
<evidence type="ECO:0000256" key="1">
    <source>
        <dbReference type="ARBA" id="ARBA00000085"/>
    </source>
</evidence>
<dbReference type="Pfam" id="PF13426">
    <property type="entry name" value="PAS_9"/>
    <property type="match status" value="1"/>
</dbReference>
<dbReference type="NCBIfam" id="TIGR00229">
    <property type="entry name" value="sensory_box"/>
    <property type="match status" value="2"/>
</dbReference>
<dbReference type="SUPFAM" id="SSF55781">
    <property type="entry name" value="GAF domain-like"/>
    <property type="match status" value="1"/>
</dbReference>
<keyword evidence="9" id="KW-1133">Transmembrane helix</keyword>
<dbReference type="InterPro" id="IPR035965">
    <property type="entry name" value="PAS-like_dom_sf"/>
</dbReference>
<keyword evidence="10" id="KW-0902">Two-component regulatory system</keyword>
<comment type="catalytic activity">
    <reaction evidence="1">
        <text>ATP + protein L-histidine = ADP + protein N-phospho-L-histidine.</text>
        <dbReference type="EC" id="2.7.13.3"/>
    </reaction>
</comment>
<sequence length="779" mass="89284">MKNNEEYVAALENKIEKLEKQNHELNNIIFKAPIPMFVVDKTHTITHFNKALEALSGLSASDMIGTKNQWKAFYSSKRPVMADLIIDKSSDAKIIEHYGPKYNHSSKDKERFAATDFFQDLNKEGKWLFFTASPYTDDHGNIAGAVETLQDVTETKMAERKKKELYRIYRKILEFIPYPIIVYDEKGLVSYLNPSFSKTFGWSIEELKGKPVPFVPQALKAETHEMINKFETQKSLARYETQRLTREGKVLDVVLWAASHSRVKTGPTETFVILRDITEEKRLEANNKTIMRISAVLPEYPELEDLMNYISKEVKELLNTEGAVVLLYDEIKEELFFTGASYDDFDTEKRTKTIRFPVDSLLAGKIIKTGEYALVNDIEKLADNYPERDEKLGYKTKSLLEVPIKSEDRIIGVLCAINKKQNRFDYNDMELMTMIAGTVAISIENARFAEALKEAYRDVASMNRAKGKAINHLSHELRTPVAILNGSLQILKKKLESVKGIESSSTLDRIERTLNRIVDIQDEVADIMEDKTYSAQTMLLKMFEICQDELETLILENLNSDNLEQSITQLIDDKFGPRSINYRPIVFSEYFKELYDSLKPEFEFRPIDIEIFVDDNLPVLLLPEEILDKTIGGLVKNAIENTPDYGKIHIFIKTKDAGILFCIHDFGVGIEADARKRIFEGFFSTQETLLYSTKTPFSFNAGGKGADLLRMKIFSDRLGFTLKMESKRCRFLLEKNDATCPGDIKACRFCQTRTDCLNSGYSIFTLFFPCEKKIIKKSL</sequence>
<dbReference type="CDD" id="cd00082">
    <property type="entry name" value="HisKA"/>
    <property type="match status" value="1"/>
</dbReference>
<evidence type="ECO:0000256" key="6">
    <source>
        <dbReference type="ARBA" id="ARBA00022741"/>
    </source>
</evidence>
<dbReference type="GO" id="GO:0000156">
    <property type="term" value="F:phosphorelay response regulator activity"/>
    <property type="evidence" value="ECO:0007669"/>
    <property type="project" value="TreeGrafter"/>
</dbReference>
<reference evidence="17" key="1">
    <citation type="submission" date="2016-10" db="EMBL/GenBank/DDBJ databases">
        <authorList>
            <person name="Varghese N."/>
            <person name="Submissions S."/>
        </authorList>
    </citation>
    <scope>NUCLEOTIDE SEQUENCE [LARGE SCALE GENOMIC DNA]</scope>
    <source>
        <strain evidence="17">DSM 3384</strain>
    </source>
</reference>
<dbReference type="InterPro" id="IPR029016">
    <property type="entry name" value="GAF-like_dom_sf"/>
</dbReference>
<dbReference type="InterPro" id="IPR005467">
    <property type="entry name" value="His_kinase_dom"/>
</dbReference>
<keyword evidence="12" id="KW-0175">Coiled coil</keyword>
<dbReference type="EC" id="2.7.13.3" evidence="3"/>
<dbReference type="GO" id="GO:0005524">
    <property type="term" value="F:ATP binding"/>
    <property type="evidence" value="ECO:0007669"/>
    <property type="project" value="UniProtKB-KW"/>
</dbReference>
<dbReference type="InterPro" id="IPR003661">
    <property type="entry name" value="HisK_dim/P_dom"/>
</dbReference>
<protein>
    <recommendedName>
        <fullName evidence="3">histidine kinase</fullName>
        <ecNumber evidence="3">2.7.13.3</ecNumber>
    </recommendedName>
</protein>
<dbReference type="InterPro" id="IPR050351">
    <property type="entry name" value="BphY/WalK/GraS-like"/>
</dbReference>
<evidence type="ECO:0000256" key="2">
    <source>
        <dbReference type="ARBA" id="ARBA00004141"/>
    </source>
</evidence>
<dbReference type="SUPFAM" id="SSF55874">
    <property type="entry name" value="ATPase domain of HSP90 chaperone/DNA topoisomerase II/histidine kinase"/>
    <property type="match status" value="1"/>
</dbReference>
<dbReference type="Pfam" id="PF02518">
    <property type="entry name" value="HATPase_c"/>
    <property type="match status" value="1"/>
</dbReference>
<dbReference type="Pfam" id="PF01590">
    <property type="entry name" value="GAF"/>
    <property type="match status" value="1"/>
</dbReference>
<dbReference type="Gene3D" id="1.10.287.130">
    <property type="match status" value="1"/>
</dbReference>
<dbReference type="CDD" id="cd00130">
    <property type="entry name" value="PAS"/>
    <property type="match status" value="2"/>
</dbReference>
<dbReference type="Gene3D" id="3.30.450.40">
    <property type="match status" value="1"/>
</dbReference>
<proteinExistence type="predicted"/>
<keyword evidence="17" id="KW-1185">Reference proteome</keyword>
<keyword evidence="8" id="KW-0067">ATP-binding</keyword>
<dbReference type="Proteomes" id="UP000199608">
    <property type="component" value="Unassembled WGS sequence"/>
</dbReference>
<dbReference type="InterPro" id="IPR036890">
    <property type="entry name" value="HATPase_C_sf"/>
</dbReference>
<dbReference type="InterPro" id="IPR000700">
    <property type="entry name" value="PAS-assoc_C"/>
</dbReference>
<dbReference type="PANTHER" id="PTHR42878">
    <property type="entry name" value="TWO-COMPONENT HISTIDINE KINASE"/>
    <property type="match status" value="1"/>
</dbReference>
<dbReference type="Gene3D" id="3.30.565.10">
    <property type="entry name" value="Histidine kinase-like ATPase, C-terminal domain"/>
    <property type="match status" value="1"/>
</dbReference>
<dbReference type="PROSITE" id="PS50112">
    <property type="entry name" value="PAS"/>
    <property type="match status" value="2"/>
</dbReference>
<dbReference type="SMART" id="SM00065">
    <property type="entry name" value="GAF"/>
    <property type="match status" value="1"/>
</dbReference>
<dbReference type="InterPro" id="IPR013767">
    <property type="entry name" value="PAS_fold"/>
</dbReference>
<evidence type="ECO:0000313" key="16">
    <source>
        <dbReference type="EMBL" id="SDU10794.1"/>
    </source>
</evidence>
<dbReference type="GO" id="GO:0006355">
    <property type="term" value="P:regulation of DNA-templated transcription"/>
    <property type="evidence" value="ECO:0007669"/>
    <property type="project" value="InterPro"/>
</dbReference>
<evidence type="ECO:0000256" key="3">
    <source>
        <dbReference type="ARBA" id="ARBA00012438"/>
    </source>
</evidence>
<evidence type="ECO:0000256" key="9">
    <source>
        <dbReference type="ARBA" id="ARBA00022989"/>
    </source>
</evidence>
<keyword evidence="7" id="KW-0418">Kinase</keyword>
<dbReference type="GO" id="GO:0030295">
    <property type="term" value="F:protein kinase activator activity"/>
    <property type="evidence" value="ECO:0007669"/>
    <property type="project" value="TreeGrafter"/>
</dbReference>
<dbReference type="PANTHER" id="PTHR42878:SF7">
    <property type="entry name" value="SENSOR HISTIDINE KINASE GLRK"/>
    <property type="match status" value="1"/>
</dbReference>
<dbReference type="GO" id="GO:0007234">
    <property type="term" value="P:osmosensory signaling via phosphorelay pathway"/>
    <property type="evidence" value="ECO:0007669"/>
    <property type="project" value="TreeGrafter"/>
</dbReference>
<keyword evidence="11" id="KW-0472">Membrane</keyword>
<evidence type="ECO:0000256" key="4">
    <source>
        <dbReference type="ARBA" id="ARBA00022679"/>
    </source>
</evidence>
<evidence type="ECO:0000313" key="17">
    <source>
        <dbReference type="Proteomes" id="UP000199608"/>
    </source>
</evidence>
<dbReference type="SMART" id="SM00091">
    <property type="entry name" value="PAS"/>
    <property type="match status" value="2"/>
</dbReference>
<dbReference type="PROSITE" id="PS50113">
    <property type="entry name" value="PAC"/>
    <property type="match status" value="1"/>
</dbReference>
<evidence type="ECO:0000256" key="12">
    <source>
        <dbReference type="SAM" id="Coils"/>
    </source>
</evidence>
<gene>
    <name evidence="16" type="ORF">SAMN04487931_104339</name>
</gene>
<evidence type="ECO:0000256" key="8">
    <source>
        <dbReference type="ARBA" id="ARBA00022840"/>
    </source>
</evidence>
<dbReference type="GO" id="GO:0016020">
    <property type="term" value="C:membrane"/>
    <property type="evidence" value="ECO:0007669"/>
    <property type="project" value="UniProtKB-SubCell"/>
</dbReference>
<dbReference type="InterPro" id="IPR036097">
    <property type="entry name" value="HisK_dim/P_sf"/>
</dbReference>
<dbReference type="RefSeq" id="WP_092232894.1">
    <property type="nucleotide sequence ID" value="NZ_FNLL01000004.1"/>
</dbReference>
<feature type="domain" description="PAS" evidence="14">
    <location>
        <begin position="165"/>
        <end position="239"/>
    </location>
</feature>
<evidence type="ECO:0000256" key="10">
    <source>
        <dbReference type="ARBA" id="ARBA00023012"/>
    </source>
</evidence>
<dbReference type="EMBL" id="FNLL01000004">
    <property type="protein sequence ID" value="SDU10794.1"/>
    <property type="molecule type" value="Genomic_DNA"/>
</dbReference>
<dbReference type="Pfam" id="PF00989">
    <property type="entry name" value="PAS"/>
    <property type="match status" value="1"/>
</dbReference>
<feature type="domain" description="PAS" evidence="14">
    <location>
        <begin position="21"/>
        <end position="65"/>
    </location>
</feature>
<evidence type="ECO:0000256" key="5">
    <source>
        <dbReference type="ARBA" id="ARBA00022692"/>
    </source>
</evidence>
<dbReference type="InterPro" id="IPR000014">
    <property type="entry name" value="PAS"/>
</dbReference>
<evidence type="ECO:0000256" key="11">
    <source>
        <dbReference type="ARBA" id="ARBA00023136"/>
    </source>
</evidence>
<dbReference type="GO" id="GO:0000155">
    <property type="term" value="F:phosphorelay sensor kinase activity"/>
    <property type="evidence" value="ECO:0007669"/>
    <property type="project" value="InterPro"/>
</dbReference>
<dbReference type="SMART" id="SM00388">
    <property type="entry name" value="HisKA"/>
    <property type="match status" value="1"/>
</dbReference>
<dbReference type="Pfam" id="PF00512">
    <property type="entry name" value="HisKA"/>
    <property type="match status" value="1"/>
</dbReference>